<sequence length="118" mass="13556">MYLEMFFTNLFNYLFWAEIIEFVGALVIIGYIVAALIALIRRLDIHQARLLVIDGVINSLSFKVAGSLLKTIELRTWQQILMFVAIAALRIILKRVFVWERAELANQIIPQPPDAPLE</sequence>
<accession>A0A401ZTZ2</accession>
<feature type="transmembrane region" description="Helical" evidence="1">
    <location>
        <begin position="76"/>
        <end position="93"/>
    </location>
</feature>
<keyword evidence="1" id="KW-1133">Transmembrane helix</keyword>
<gene>
    <name evidence="2" type="ORF">KTT_01410</name>
</gene>
<evidence type="ECO:0000313" key="3">
    <source>
        <dbReference type="Proteomes" id="UP000287352"/>
    </source>
</evidence>
<feature type="transmembrane region" description="Helical" evidence="1">
    <location>
        <begin position="51"/>
        <end position="70"/>
    </location>
</feature>
<evidence type="ECO:0000313" key="2">
    <source>
        <dbReference type="EMBL" id="GCE10282.1"/>
    </source>
</evidence>
<name>A0A401ZTZ2_9CHLR</name>
<keyword evidence="3" id="KW-1185">Reference proteome</keyword>
<evidence type="ECO:0008006" key="4">
    <source>
        <dbReference type="Google" id="ProtNLM"/>
    </source>
</evidence>
<evidence type="ECO:0000256" key="1">
    <source>
        <dbReference type="SAM" id="Phobius"/>
    </source>
</evidence>
<dbReference type="EMBL" id="BIFR01000001">
    <property type="protein sequence ID" value="GCE10282.1"/>
    <property type="molecule type" value="Genomic_DNA"/>
</dbReference>
<protein>
    <recommendedName>
        <fullName evidence="4">DUF1622 domain-containing protein</fullName>
    </recommendedName>
</protein>
<keyword evidence="1" id="KW-0472">Membrane</keyword>
<dbReference type="Proteomes" id="UP000287352">
    <property type="component" value="Unassembled WGS sequence"/>
</dbReference>
<organism evidence="2 3">
    <name type="scientific">Tengunoibacter tsumagoiensis</name>
    <dbReference type="NCBI Taxonomy" id="2014871"/>
    <lineage>
        <taxon>Bacteria</taxon>
        <taxon>Bacillati</taxon>
        <taxon>Chloroflexota</taxon>
        <taxon>Ktedonobacteria</taxon>
        <taxon>Ktedonobacterales</taxon>
        <taxon>Dictyobacteraceae</taxon>
        <taxon>Tengunoibacter</taxon>
    </lineage>
</organism>
<reference evidence="3" key="1">
    <citation type="submission" date="2018-12" db="EMBL/GenBank/DDBJ databases">
        <title>Tengunoibacter tsumagoiensis gen. nov., sp. nov., Dictyobacter kobayashii sp. nov., D. alpinus sp. nov., and D. joshuensis sp. nov. and description of Dictyobacteraceae fam. nov. within the order Ktedonobacterales isolated from Tengu-no-mugimeshi.</title>
        <authorList>
            <person name="Wang C.M."/>
            <person name="Zheng Y."/>
            <person name="Sakai Y."/>
            <person name="Toyoda A."/>
            <person name="Minakuchi Y."/>
            <person name="Abe K."/>
            <person name="Yokota A."/>
            <person name="Yabe S."/>
        </authorList>
    </citation>
    <scope>NUCLEOTIDE SEQUENCE [LARGE SCALE GENOMIC DNA]</scope>
    <source>
        <strain evidence="3">Uno3</strain>
    </source>
</reference>
<dbReference type="AlphaFoldDB" id="A0A401ZTZ2"/>
<proteinExistence type="predicted"/>
<keyword evidence="1" id="KW-0812">Transmembrane</keyword>
<feature type="transmembrane region" description="Helical" evidence="1">
    <location>
        <begin position="13"/>
        <end position="39"/>
    </location>
</feature>
<comment type="caution">
    <text evidence="2">The sequence shown here is derived from an EMBL/GenBank/DDBJ whole genome shotgun (WGS) entry which is preliminary data.</text>
</comment>